<dbReference type="AlphaFoldDB" id="M9WGI2"/>
<feature type="transmembrane region" description="Helical" evidence="1">
    <location>
        <begin position="211"/>
        <end position="230"/>
    </location>
</feature>
<dbReference type="eggNOG" id="ENOG5033SM4">
    <property type="taxonomic scope" value="Bacteria"/>
</dbReference>
<feature type="transmembrane region" description="Helical" evidence="1">
    <location>
        <begin position="454"/>
        <end position="475"/>
    </location>
</feature>
<proteinExistence type="predicted"/>
<dbReference type="HOGENOM" id="CLU_419101_0_0_14"/>
<dbReference type="Proteomes" id="UP000012984">
    <property type="component" value="Chromosome"/>
</dbReference>
<organism evidence="2 3">
    <name type="scientific">Mycoplasma putrefaciens Mput9231</name>
    <dbReference type="NCBI Taxonomy" id="1292033"/>
    <lineage>
        <taxon>Bacteria</taxon>
        <taxon>Bacillati</taxon>
        <taxon>Mycoplasmatota</taxon>
        <taxon>Mollicutes</taxon>
        <taxon>Mycoplasmataceae</taxon>
        <taxon>Mycoplasma</taxon>
    </lineage>
</organism>
<dbReference type="RefSeq" id="WP_015587203.1">
    <property type="nucleotide sequence ID" value="NC_021083.1"/>
</dbReference>
<dbReference type="EMBL" id="CP004357">
    <property type="protein sequence ID" value="AGJ90550.1"/>
    <property type="molecule type" value="Genomic_DNA"/>
</dbReference>
<feature type="transmembrane region" description="Helical" evidence="1">
    <location>
        <begin position="496"/>
        <end position="514"/>
    </location>
</feature>
<keyword evidence="3" id="KW-1185">Reference proteome</keyword>
<dbReference type="PATRIC" id="fig|1292033.3.peg.97"/>
<feature type="transmembrane region" description="Helical" evidence="1">
    <location>
        <begin position="293"/>
        <end position="318"/>
    </location>
</feature>
<feature type="transmembrane region" description="Helical" evidence="1">
    <location>
        <begin position="383"/>
        <end position="403"/>
    </location>
</feature>
<keyword evidence="1" id="KW-1133">Transmembrane helix</keyword>
<accession>M9WGI2</accession>
<evidence type="ECO:0000313" key="3">
    <source>
        <dbReference type="Proteomes" id="UP000012984"/>
    </source>
</evidence>
<feature type="transmembrane region" description="Helical" evidence="1">
    <location>
        <begin position="265"/>
        <end position="287"/>
    </location>
</feature>
<evidence type="ECO:0000313" key="2">
    <source>
        <dbReference type="EMBL" id="AGJ90550.1"/>
    </source>
</evidence>
<feature type="transmembrane region" description="Helical" evidence="1">
    <location>
        <begin position="150"/>
        <end position="172"/>
    </location>
</feature>
<reference evidence="2 3" key="1">
    <citation type="journal article" date="2013" name="Genome Announc.">
        <title>Complete Genome Sequence of Mycoplasma putrefaciens Strain 9231, One of the Agents of Contagious Agalactia in Goats.</title>
        <authorList>
            <person name="Dupuy V."/>
            <person name="Sirand-Pugnet P."/>
            <person name="Baranowski E."/>
            <person name="Barre A."/>
            <person name="Breton M."/>
            <person name="Couture C."/>
            <person name="Dordet-Frisoni E."/>
            <person name="Gaurivaud P."/>
            <person name="Jacob D."/>
            <person name="Lemaitre C."/>
            <person name="Manso-Silvan L."/>
            <person name="Nikolski M."/>
            <person name="Nouvel L.X."/>
            <person name="Poumarat F."/>
            <person name="Tardy F."/>
            <person name="Thebault P."/>
            <person name="Theil S."/>
            <person name="Citti C."/>
            <person name="Blanchard A."/>
            <person name="Thiaucourt F."/>
        </authorList>
    </citation>
    <scope>NUCLEOTIDE SEQUENCE [LARGE SCALE GENOMIC DNA]</scope>
    <source>
        <strain evidence="2">Mput9231</strain>
    </source>
</reference>
<feature type="transmembrane region" description="Helical" evidence="1">
    <location>
        <begin position="184"/>
        <end position="205"/>
    </location>
</feature>
<keyword evidence="1" id="KW-0812">Transmembrane</keyword>
<feature type="transmembrane region" description="Helical" evidence="1">
    <location>
        <begin position="93"/>
        <end position="113"/>
    </location>
</feature>
<feature type="transmembrane region" description="Helical" evidence="1">
    <location>
        <begin position="423"/>
        <end position="442"/>
    </location>
</feature>
<protein>
    <recommendedName>
        <fullName evidence="4">Transmembrane protein</fullName>
    </recommendedName>
</protein>
<feature type="transmembrane region" description="Helical" evidence="1">
    <location>
        <begin position="338"/>
        <end position="363"/>
    </location>
</feature>
<feature type="transmembrane region" description="Helical" evidence="1">
    <location>
        <begin position="7"/>
        <end position="33"/>
    </location>
</feature>
<feature type="transmembrane region" description="Helical" evidence="1">
    <location>
        <begin position="53"/>
        <end position="72"/>
    </location>
</feature>
<gene>
    <name evidence="2" type="ORF">MPUT9231_0960</name>
</gene>
<dbReference type="OrthoDB" id="391558at2"/>
<keyword evidence="1" id="KW-0472">Membrane</keyword>
<name>M9WGI2_9MOLU</name>
<evidence type="ECO:0008006" key="4">
    <source>
        <dbReference type="Google" id="ProtNLM"/>
    </source>
</evidence>
<sequence length="654" mass="74263">MKTSAKYGVFSAFVGVLISLTNMLIQFLMIFWILKTFGTEINGFIRISMSLSLIAGTSEGALAIATIVMLMRPLSEGDWISANEIFSTAKRRYNNNIISGFTLILILSILYPLEIALAPTIIGGEPAKWSLEFLSPSGNKTSLRFWELSLIFFIFGFKECLSSGLFGVYENILSADQRNGTRRLVILFSDILIYGLFFVGLNHYLTIGDSFSPVYIFLIFLIYPFIRGFLIKQYVRLKYPWLKFYSDFNNSHLVRRSYKIFWSEIGMSILGKTDILIIFLALGASALKATSLLSLYMVVGVNVRILMSTLITSFREYFLSIIIKNGRLDWNSYINYELYTYVVAALSFAMISMLTPFIVSGLFGSIVLKDNLLPADRANIEFIFTKFTFSVIFALTTAINIILEGKFSLVQAKGMNKAIGKGINVIALVYLIVSFSITLIVAKSLATTNTMRVPTVLVVFYVFKIIFLLIAYLYLWIFTWDKLVYVAKFNSIIQNLIYLLIALLIPCLVTIFVIQKFVPINLNTNVIVSFSDLLKVLSSSLLLALIIVIFLPLIIRPSVGVSLFLGLPIIKQIVKKQQDDNKVKRFIAEGIDTSKMLEQQELLIKVMSEYNNYDDEVIDQKDFKYLKHKEKPKIYTLKNTDLDPDQEKEIDSDF</sequence>
<evidence type="ECO:0000256" key="1">
    <source>
        <dbReference type="SAM" id="Phobius"/>
    </source>
</evidence>
<dbReference type="KEGG" id="mput:MPUT9231_0960"/>